<name>A0A8S3QL69_MYTED</name>
<dbReference type="InterPro" id="IPR005162">
    <property type="entry name" value="Retrotrans_gag_dom"/>
</dbReference>
<evidence type="ECO:0000313" key="4">
    <source>
        <dbReference type="Proteomes" id="UP000683360"/>
    </source>
</evidence>
<dbReference type="OrthoDB" id="6140065at2759"/>
<dbReference type="PANTHER" id="PTHR33223">
    <property type="entry name" value="CCHC-TYPE DOMAIN-CONTAINING PROTEIN"/>
    <property type="match status" value="1"/>
</dbReference>
<dbReference type="AlphaFoldDB" id="A0A8S3QL69"/>
<proteinExistence type="predicted"/>
<accession>A0A8S3QL69</accession>
<evidence type="ECO:0000313" key="3">
    <source>
        <dbReference type="EMBL" id="CAG2197365.1"/>
    </source>
</evidence>
<protein>
    <recommendedName>
        <fullName evidence="2">Retrotransposon gag domain-containing protein</fullName>
    </recommendedName>
</protein>
<sequence length="505" mass="57060">MNISDRKTYKTRKTPLNYSKEAEHHKLDTAFHQLNILPEEEQFVLKHRFENRIPEREDTTIPFVQDPWTLPPQYSDQPTGPVPDHNPFIPSSVSTPIRPLQPTRLVRPKIPQAFLTHSTGTSTPGPVQQPYPGTPSHFSSNTAPAAIAIVTAATTVPSSSASSIPISTTSAPPPATTTSTASAAISAGRTPIPPMNIFNMSSSLKIEKFKGDNSQNPETWLNTFKQYCSFYDLTKQKSAESFPFHLEDHARIWYDTVSATKKSNFDELISVFKERFKDKQHLLDLTILQTHQGRTESVLDYLSRLLKLSTNRNISDDILLAVAMNGLRSDFKTVVMTKEPKNIEELRHAAVLAEKAINSNIGSVTSINQTVLDEIHSFKEEIKSINVEKVQVGKKKKLEPKWTGPFSIIEQKHDLIYKLLKLPTLRPTKSFIHANRLKLYKDPNDFKPPPNQLINNDETGKDHDNNDQEIQDKSDELIQNENPNDSQNKVNDENSERTQKSKQIK</sequence>
<feature type="region of interest" description="Disordered" evidence="1">
    <location>
        <begin position="440"/>
        <end position="505"/>
    </location>
</feature>
<dbReference type="Proteomes" id="UP000683360">
    <property type="component" value="Unassembled WGS sequence"/>
</dbReference>
<dbReference type="EMBL" id="CAJPWZ010000645">
    <property type="protein sequence ID" value="CAG2197365.1"/>
    <property type="molecule type" value="Genomic_DNA"/>
</dbReference>
<feature type="domain" description="Retrotransposon gag" evidence="2">
    <location>
        <begin position="242"/>
        <end position="328"/>
    </location>
</feature>
<feature type="compositionally biased region" description="Basic and acidic residues" evidence="1">
    <location>
        <begin position="490"/>
        <end position="499"/>
    </location>
</feature>
<comment type="caution">
    <text evidence="3">The sequence shown here is derived from an EMBL/GenBank/DDBJ whole genome shotgun (WGS) entry which is preliminary data.</text>
</comment>
<gene>
    <name evidence="3" type="ORF">MEDL_12194</name>
</gene>
<dbReference type="PANTHER" id="PTHR33223:SF6">
    <property type="entry name" value="CCHC-TYPE DOMAIN-CONTAINING PROTEIN"/>
    <property type="match status" value="1"/>
</dbReference>
<keyword evidence="4" id="KW-1185">Reference proteome</keyword>
<evidence type="ECO:0000256" key="1">
    <source>
        <dbReference type="SAM" id="MobiDB-lite"/>
    </source>
</evidence>
<organism evidence="3 4">
    <name type="scientific">Mytilus edulis</name>
    <name type="common">Blue mussel</name>
    <dbReference type="NCBI Taxonomy" id="6550"/>
    <lineage>
        <taxon>Eukaryota</taxon>
        <taxon>Metazoa</taxon>
        <taxon>Spiralia</taxon>
        <taxon>Lophotrochozoa</taxon>
        <taxon>Mollusca</taxon>
        <taxon>Bivalvia</taxon>
        <taxon>Autobranchia</taxon>
        <taxon>Pteriomorphia</taxon>
        <taxon>Mytilida</taxon>
        <taxon>Mytiloidea</taxon>
        <taxon>Mytilidae</taxon>
        <taxon>Mytilinae</taxon>
        <taxon>Mytilus</taxon>
    </lineage>
</organism>
<reference evidence="3" key="1">
    <citation type="submission" date="2021-03" db="EMBL/GenBank/DDBJ databases">
        <authorList>
            <person name="Bekaert M."/>
        </authorList>
    </citation>
    <scope>NUCLEOTIDE SEQUENCE</scope>
</reference>
<feature type="compositionally biased region" description="Basic and acidic residues" evidence="1">
    <location>
        <begin position="458"/>
        <end position="476"/>
    </location>
</feature>
<feature type="compositionally biased region" description="Polar residues" evidence="1">
    <location>
        <begin position="477"/>
        <end position="489"/>
    </location>
</feature>
<evidence type="ECO:0000259" key="2">
    <source>
        <dbReference type="Pfam" id="PF03732"/>
    </source>
</evidence>
<dbReference type="Pfam" id="PF03732">
    <property type="entry name" value="Retrotrans_gag"/>
    <property type="match status" value="1"/>
</dbReference>